<evidence type="ECO:0000313" key="3">
    <source>
        <dbReference type="Proteomes" id="UP000030693"/>
    </source>
</evidence>
<evidence type="ECO:0000313" key="2">
    <source>
        <dbReference type="EMBL" id="KCV71876.1"/>
    </source>
</evidence>
<organism evidence="2">
    <name type="scientific">Fonticula alba</name>
    <name type="common">Slime mold</name>
    <dbReference type="NCBI Taxonomy" id="691883"/>
    <lineage>
        <taxon>Eukaryota</taxon>
        <taxon>Rotosphaerida</taxon>
        <taxon>Fonticulaceae</taxon>
        <taxon>Fonticula</taxon>
    </lineage>
</organism>
<keyword evidence="3" id="KW-1185">Reference proteome</keyword>
<dbReference type="Proteomes" id="UP000030693">
    <property type="component" value="Unassembled WGS sequence"/>
</dbReference>
<accession>A0A058ZD63</accession>
<evidence type="ECO:0000256" key="1">
    <source>
        <dbReference type="SAM" id="MobiDB-lite"/>
    </source>
</evidence>
<protein>
    <submittedName>
        <fullName evidence="2">Uncharacterized protein</fullName>
    </submittedName>
</protein>
<reference evidence="2" key="1">
    <citation type="submission" date="2013-04" db="EMBL/GenBank/DDBJ databases">
        <title>The Genome Sequence of Fonticula alba ATCC 38817.</title>
        <authorList>
            <consortium name="The Broad Institute Genomics Platform"/>
            <person name="Russ C."/>
            <person name="Cuomo C."/>
            <person name="Burger G."/>
            <person name="Gray M.W."/>
            <person name="Holland P.W.H."/>
            <person name="King N."/>
            <person name="Lang F.B.F."/>
            <person name="Roger A.J."/>
            <person name="Ruiz-Trillo I."/>
            <person name="Brown M."/>
            <person name="Walker B."/>
            <person name="Young S."/>
            <person name="Zeng Q."/>
            <person name="Gargeya S."/>
            <person name="Fitzgerald M."/>
            <person name="Haas B."/>
            <person name="Abouelleil A."/>
            <person name="Allen A.W."/>
            <person name="Alvarado L."/>
            <person name="Arachchi H.M."/>
            <person name="Berlin A.M."/>
            <person name="Chapman S.B."/>
            <person name="Gainer-Dewar J."/>
            <person name="Goldberg J."/>
            <person name="Griggs A."/>
            <person name="Gujja S."/>
            <person name="Hansen M."/>
            <person name="Howarth C."/>
            <person name="Imamovic A."/>
            <person name="Ireland A."/>
            <person name="Larimer J."/>
            <person name="McCowan C."/>
            <person name="Murphy C."/>
            <person name="Pearson M."/>
            <person name="Poon T.W."/>
            <person name="Priest M."/>
            <person name="Roberts A."/>
            <person name="Saif S."/>
            <person name="Shea T."/>
            <person name="Sisk P."/>
            <person name="Sykes S."/>
            <person name="Wortman J."/>
            <person name="Nusbaum C."/>
            <person name="Birren B."/>
        </authorList>
    </citation>
    <scope>NUCLEOTIDE SEQUENCE [LARGE SCALE GENOMIC DNA]</scope>
    <source>
        <strain evidence="2">ATCC 38817</strain>
    </source>
</reference>
<name>A0A058ZD63_FONAL</name>
<feature type="region of interest" description="Disordered" evidence="1">
    <location>
        <begin position="254"/>
        <end position="366"/>
    </location>
</feature>
<feature type="region of interest" description="Disordered" evidence="1">
    <location>
        <begin position="161"/>
        <end position="224"/>
    </location>
</feature>
<dbReference type="EMBL" id="KB932202">
    <property type="protein sequence ID" value="KCV71876.1"/>
    <property type="molecule type" value="Genomic_DNA"/>
</dbReference>
<proteinExistence type="predicted"/>
<feature type="compositionally biased region" description="Low complexity" evidence="1">
    <location>
        <begin position="257"/>
        <end position="279"/>
    </location>
</feature>
<dbReference type="AlphaFoldDB" id="A0A058ZD63"/>
<feature type="compositionally biased region" description="Low complexity" evidence="1">
    <location>
        <begin position="192"/>
        <end position="205"/>
    </location>
</feature>
<sequence>MASVSLRSDIIAAAAVFLRDPRVEQAVAATPGKSPTHFLASRGLSPREIGVALRLSKAVPATADASLLAGCLTAVQEAVASAAAHNAQGSPPRTAFARLGRALRLAAAVGILLAAVEAASRHLLDRPLLLPIWSALCVRLGSALRQSRALLGWPCEDRPCPPSRDDHALEAPAAGGEDGPSPGREHQPGELPPSQASPSTPASDPHSTEANGPPGRFPITPLPGPLGLGGSGAAAAVALGPSAFSGGLQFLTQDPLASRSGGDTAATGTAASAATSLAASGGGSPFPYIPRVAGPTPVFAPSLRSSPSPPPPPPPPPALDSPTSPGPVEDPSFCAEEAAVLDDGDALPEGSSPLPEAAPTASELSA</sequence>
<feature type="compositionally biased region" description="Pro residues" evidence="1">
    <location>
        <begin position="307"/>
        <end position="319"/>
    </location>
</feature>
<dbReference type="RefSeq" id="XP_009493454.1">
    <property type="nucleotide sequence ID" value="XM_009495179.1"/>
</dbReference>
<gene>
    <name evidence="2" type="ORF">H696_01286</name>
</gene>
<dbReference type="Gene3D" id="1.10.10.10">
    <property type="entry name" value="Winged helix-like DNA-binding domain superfamily/Winged helix DNA-binding domain"/>
    <property type="match status" value="1"/>
</dbReference>
<dbReference type="InterPro" id="IPR036388">
    <property type="entry name" value="WH-like_DNA-bd_sf"/>
</dbReference>
<dbReference type="GeneID" id="20526011"/>